<evidence type="ECO:0000256" key="1">
    <source>
        <dbReference type="SAM" id="MobiDB-lite"/>
    </source>
</evidence>
<reference evidence="2 3" key="1">
    <citation type="submission" date="2023-10" db="EMBL/GenBank/DDBJ databases">
        <title>Draft genome sequence of Xylaria bambusicola isolate GMP-LS, the root and basal stem rot pathogen of sugarcane in Indonesia.</title>
        <authorList>
            <person name="Selvaraj P."/>
            <person name="Muralishankar V."/>
            <person name="Muruganantham S."/>
            <person name="Sp S."/>
            <person name="Haryani S."/>
            <person name="Lau K.J.X."/>
            <person name="Naqvi N.I."/>
        </authorList>
    </citation>
    <scope>NUCLEOTIDE SEQUENCE [LARGE SCALE GENOMIC DNA]</scope>
    <source>
        <strain evidence="2">GMP-LS</strain>
    </source>
</reference>
<feature type="region of interest" description="Disordered" evidence="1">
    <location>
        <begin position="99"/>
        <end position="119"/>
    </location>
</feature>
<accession>A0AAN7UIX1</accession>
<organism evidence="2 3">
    <name type="scientific">Xylaria bambusicola</name>
    <dbReference type="NCBI Taxonomy" id="326684"/>
    <lineage>
        <taxon>Eukaryota</taxon>
        <taxon>Fungi</taxon>
        <taxon>Dikarya</taxon>
        <taxon>Ascomycota</taxon>
        <taxon>Pezizomycotina</taxon>
        <taxon>Sordariomycetes</taxon>
        <taxon>Xylariomycetidae</taxon>
        <taxon>Xylariales</taxon>
        <taxon>Xylariaceae</taxon>
        <taxon>Xylaria</taxon>
    </lineage>
</organism>
<evidence type="ECO:0000313" key="2">
    <source>
        <dbReference type="EMBL" id="KAK5633345.1"/>
    </source>
</evidence>
<evidence type="ECO:0000313" key="3">
    <source>
        <dbReference type="Proteomes" id="UP001305414"/>
    </source>
</evidence>
<dbReference type="EMBL" id="JAWHQM010000031">
    <property type="protein sequence ID" value="KAK5633345.1"/>
    <property type="molecule type" value="Genomic_DNA"/>
</dbReference>
<dbReference type="AlphaFoldDB" id="A0AAN7UIX1"/>
<name>A0AAN7UIX1_9PEZI</name>
<comment type="caution">
    <text evidence="2">The sequence shown here is derived from an EMBL/GenBank/DDBJ whole genome shotgun (WGS) entry which is preliminary data.</text>
</comment>
<keyword evidence="3" id="KW-1185">Reference proteome</keyword>
<dbReference type="Proteomes" id="UP001305414">
    <property type="component" value="Unassembled WGS sequence"/>
</dbReference>
<protein>
    <submittedName>
        <fullName evidence="2">Uncharacterized protein</fullName>
    </submittedName>
</protein>
<gene>
    <name evidence="2" type="ORF">RRF57_009059</name>
</gene>
<proteinExistence type="predicted"/>
<sequence length="206" mass="22539">MDSEPQPPLHVRNNRLRQPELDDAVLPATAYAERTAPDGDGRDLERGAVDLGADGKCRLCNLPAFCRCVFVASLLLLHLDRFCHRRGLAVEDAQIRHHERHQPGLARSGAVLGPPVRDQTHQTRDVVLQAMIEPLLHLGAHARGVSPDESHERRVFPVFSRGRLLGHGGGADLAHVVGAKLVPHDRHVVGHGAPRVEVQALRPVDS</sequence>